<evidence type="ECO:0000313" key="1">
    <source>
        <dbReference type="EMBL" id="KKL97740.1"/>
    </source>
</evidence>
<reference evidence="1" key="1">
    <citation type="journal article" date="2015" name="Nature">
        <title>Complex archaea that bridge the gap between prokaryotes and eukaryotes.</title>
        <authorList>
            <person name="Spang A."/>
            <person name="Saw J.H."/>
            <person name="Jorgensen S.L."/>
            <person name="Zaremba-Niedzwiedzka K."/>
            <person name="Martijn J."/>
            <person name="Lind A.E."/>
            <person name="van Eijk R."/>
            <person name="Schleper C."/>
            <person name="Guy L."/>
            <person name="Ettema T.J."/>
        </authorList>
    </citation>
    <scope>NUCLEOTIDE SEQUENCE</scope>
</reference>
<accession>A0A0F9IVE9</accession>
<organism evidence="1">
    <name type="scientific">marine sediment metagenome</name>
    <dbReference type="NCBI Taxonomy" id="412755"/>
    <lineage>
        <taxon>unclassified sequences</taxon>
        <taxon>metagenomes</taxon>
        <taxon>ecological metagenomes</taxon>
    </lineage>
</organism>
<dbReference type="EMBL" id="LAZR01018094">
    <property type="protein sequence ID" value="KKL97740.1"/>
    <property type="molecule type" value="Genomic_DNA"/>
</dbReference>
<sequence>MESATCIMWKKASTLSYGIGATSNNLIVMSSTEDDGSGARTFLMKLNNTITYMYKPLHMMTNKITNVVDPTSNQDAATKKYVDDQNAAQTTYHKVVALYPNTRLEDSWGWVNTDEYPRVGAITVTDQYAYIYLSMPKDADAVTITGQLWLINSSGTMTLTATAYLERKVTTGSWTYLGDDFSIISHVGVDETQIDFAWTPSFTLDWVDGAQYRIQLKRELTSTIGVTTCLLSIYGVSIE</sequence>
<name>A0A0F9IVE9_9ZZZZ</name>
<proteinExistence type="predicted"/>
<gene>
    <name evidence="1" type="ORF">LCGC14_1831420</name>
</gene>
<protein>
    <submittedName>
        <fullName evidence="1">Uncharacterized protein</fullName>
    </submittedName>
</protein>
<comment type="caution">
    <text evidence="1">The sequence shown here is derived from an EMBL/GenBank/DDBJ whole genome shotgun (WGS) entry which is preliminary data.</text>
</comment>
<dbReference type="AlphaFoldDB" id="A0A0F9IVE9"/>